<protein>
    <submittedName>
        <fullName evidence="4">LAMI_0D12288g1_1</fullName>
    </submittedName>
</protein>
<evidence type="ECO:0000313" key="4">
    <source>
        <dbReference type="EMBL" id="SCU89066.1"/>
    </source>
</evidence>
<dbReference type="InterPro" id="IPR017930">
    <property type="entry name" value="Myb_dom"/>
</dbReference>
<dbReference type="InterPro" id="IPR009057">
    <property type="entry name" value="Homeodomain-like_sf"/>
</dbReference>
<feature type="compositionally biased region" description="Polar residues" evidence="1">
    <location>
        <begin position="172"/>
        <end position="184"/>
    </location>
</feature>
<gene>
    <name evidence="4" type="ORF">LAMI_0D12288G</name>
</gene>
<dbReference type="PROSITE" id="PS51294">
    <property type="entry name" value="HTH_MYB"/>
    <property type="match status" value="1"/>
</dbReference>
<dbReference type="Proteomes" id="UP000191024">
    <property type="component" value="Chromosome D"/>
</dbReference>
<organism evidence="4 5">
    <name type="scientific">Lachancea mirantina</name>
    <dbReference type="NCBI Taxonomy" id="1230905"/>
    <lineage>
        <taxon>Eukaryota</taxon>
        <taxon>Fungi</taxon>
        <taxon>Dikarya</taxon>
        <taxon>Ascomycota</taxon>
        <taxon>Saccharomycotina</taxon>
        <taxon>Saccharomycetes</taxon>
        <taxon>Saccharomycetales</taxon>
        <taxon>Saccharomycetaceae</taxon>
        <taxon>Lachancea</taxon>
    </lineage>
</organism>
<name>A0A1G4JFJ7_9SACH</name>
<feature type="compositionally biased region" description="Basic and acidic residues" evidence="1">
    <location>
        <begin position="307"/>
        <end position="318"/>
    </location>
</feature>
<sequence length="588" mass="63526">MTAPKSAVSGVNGHVNKNPSSWDPQDDLLLRHLKEVKKLGWKEIAQFFKNRTPNACQFRWRRLKSGNLKTTKSASVGAEGSLGEENGAVAVAERGLGGLGVESAAGDVGNVAVTGRSVSESATESYLAASTVPAAPAAPAGPALAAATTAATAIPIPRNTHGVDWRHPHQLPSLTQSLGNQMSRGSPYGSPVPPTSQQPQHLPGPFNGTAVAPGKFLKPRSFSHTVIPEKPRSDEENLGLIPKVVVRSRRGSLAQPVAPHAVLPLNHTNSHSNLSLALSTSLTGSKSRKNSFSSRSRRSSFNMAPPDRLHGPISRRESVVQAPASVATLSRRESFNSTTSRRGSMIQFRRDSPGLIPSDRRGSVSQFTDVPKGHSQHFAPMNGTSLNQTSHPTPSVGEHAKSTEPWSLDEDRLLNQRREKDLSMDELSILLPHRSEQEIQWRITALDRATPFSTSASPLHSPERSLTEDTAIEEDDQTHAQAQVTSGSQFSDDKDHSPAISSSSESHDREQSPVFSPHYDNKGQSPITADPSMGNTDKVDRDNDFRYLGPTRTQHDSGHPLHAANRRIVLPSHNTSLPSLNNLFKNVL</sequence>
<dbReference type="Gene3D" id="1.10.10.60">
    <property type="entry name" value="Homeodomain-like"/>
    <property type="match status" value="1"/>
</dbReference>
<reference evidence="4 5" key="1">
    <citation type="submission" date="2016-03" db="EMBL/GenBank/DDBJ databases">
        <authorList>
            <person name="Devillers H."/>
        </authorList>
    </citation>
    <scope>NUCLEOTIDE SEQUENCE [LARGE SCALE GENOMIC DNA]</scope>
    <source>
        <strain evidence="4">CBS 11717</strain>
    </source>
</reference>
<dbReference type="SUPFAM" id="SSF46689">
    <property type="entry name" value="Homeodomain-like"/>
    <property type="match status" value="1"/>
</dbReference>
<feature type="compositionally biased region" description="Basic and acidic residues" evidence="1">
    <location>
        <begin position="348"/>
        <end position="362"/>
    </location>
</feature>
<keyword evidence="5" id="KW-1185">Reference proteome</keyword>
<dbReference type="CDD" id="cd00167">
    <property type="entry name" value="SANT"/>
    <property type="match status" value="1"/>
</dbReference>
<feature type="domain" description="HTH myb-type" evidence="3">
    <location>
        <begin position="14"/>
        <end position="68"/>
    </location>
</feature>
<dbReference type="PROSITE" id="PS50090">
    <property type="entry name" value="MYB_LIKE"/>
    <property type="match status" value="1"/>
</dbReference>
<feature type="region of interest" description="Disordered" evidence="1">
    <location>
        <begin position="158"/>
        <end position="200"/>
    </location>
</feature>
<accession>A0A1G4JFJ7</accession>
<feature type="compositionally biased region" description="Low complexity" evidence="1">
    <location>
        <begin position="279"/>
        <end position="302"/>
    </location>
</feature>
<feature type="region of interest" description="Disordered" evidence="1">
    <location>
        <begin position="279"/>
        <end position="410"/>
    </location>
</feature>
<proteinExistence type="predicted"/>
<feature type="domain" description="Myb-like" evidence="2">
    <location>
        <begin position="14"/>
        <end position="64"/>
    </location>
</feature>
<evidence type="ECO:0000259" key="2">
    <source>
        <dbReference type="PROSITE" id="PS50090"/>
    </source>
</evidence>
<feature type="compositionally biased region" description="Polar residues" evidence="1">
    <location>
        <begin position="382"/>
        <end position="393"/>
    </location>
</feature>
<dbReference type="STRING" id="1230905.A0A1G4JFJ7"/>
<evidence type="ECO:0000313" key="5">
    <source>
        <dbReference type="Proteomes" id="UP000191024"/>
    </source>
</evidence>
<evidence type="ECO:0000259" key="3">
    <source>
        <dbReference type="PROSITE" id="PS51294"/>
    </source>
</evidence>
<dbReference type="SMART" id="SM00717">
    <property type="entry name" value="SANT"/>
    <property type="match status" value="1"/>
</dbReference>
<feature type="region of interest" description="Disordered" evidence="1">
    <location>
        <begin position="1"/>
        <end position="24"/>
    </location>
</feature>
<feature type="compositionally biased region" description="Polar residues" evidence="1">
    <location>
        <begin position="479"/>
        <end position="490"/>
    </location>
</feature>
<dbReference type="OrthoDB" id="2143914at2759"/>
<dbReference type="AlphaFoldDB" id="A0A1G4JFJ7"/>
<dbReference type="Pfam" id="PF13921">
    <property type="entry name" value="Myb_DNA-bind_6"/>
    <property type="match status" value="1"/>
</dbReference>
<dbReference type="EMBL" id="LT598463">
    <property type="protein sequence ID" value="SCU89066.1"/>
    <property type="molecule type" value="Genomic_DNA"/>
</dbReference>
<dbReference type="InterPro" id="IPR001005">
    <property type="entry name" value="SANT/Myb"/>
</dbReference>
<evidence type="ECO:0000256" key="1">
    <source>
        <dbReference type="SAM" id="MobiDB-lite"/>
    </source>
</evidence>
<feature type="region of interest" description="Disordered" evidence="1">
    <location>
        <begin position="476"/>
        <end position="559"/>
    </location>
</feature>